<dbReference type="Pfam" id="PF12008">
    <property type="entry name" value="EcoR124_C"/>
    <property type="match status" value="1"/>
</dbReference>
<sequence length="997" mass="114924">MSIQSEAALEKLLIEQLQGLEYEFVKIGDEADMLANLKKQLEIHNELTDAPLSEDEFTQIKHYLNNGGIFERAGLLRNICNLKRDDGSTREIRFLNQEAWCKNEFQVANQITMEGEYENRYDVTILINGLPLVQIELKRKDTELKVAFDQINRYRYHSYDAGIGLFQYVQIFIISNGNETKYFANNPGQSFDFTFYWSDENNKRITSLQEFTDTFLRPCHIVKMIAKYIILAQEYKEESEVGLKRKKGKTAAQAIKREVTKRYLVILRPYQYYAVEAIVNKVKNCNDNGYIWHTTGSGKTLTSFKASQIIDTLENVEKVLFVVDRKDLDNQTAEAFNQYQEGSVDGTSNTKALIKQLADSAIDKSSTKLIVTTIQKLNNAVMQPKFSKQIEHLKNKKVVFIFDECHRSQFGETHQNIKKFFNKAQMFGFTGTPIFADNASSGMGIQKALKEGTLLTDGTEIKKTTKALFGECLHRYIITDAIRDGNVLPFSVEYIGQYKQNGTGTTLDIQVEDIDTEELFESEDRLRKITRYILSNHDAKTKQRQFTAMFCVSGVKTLIKYYDLFKEEQAKLGTDLTIATIFSYAPNEEDPNAHGFDIGAIPDEELEVDSKKMSPFSRDRLEEFIGDYNARFGTSYTTKDSDSFYNYYKNISDRTRNGEIDILLVVNMFLTGFDSKRLNTLYVDKNLKYHGLIQAYSRTNRIINIHKSHGQIVCFRNLKKQTDDAIALFASKDAKEVVLLEPYGHYVKKFNEGVTRLLEIVPDVNVVLEDENEQLEFVKRFRELLRLYNILKSFCDFQENDLLLTEQQMAEYMGKVRNLQYSISKQTGKQKVSILKDVDFFLDVMHSDEINVSYILRKCFELKKTPEDKIDKKRKEIQNLLNTSPSLHSKRELIEKFIEENLPKISSGDSIEALFADFRNKEAAAALRKLCEEEKLAQEKLEKIIQGYVFAGRFPKSTDIKDAFTVKVSILKMKTVMDTVTQKIKNFISTYVDGFEG</sequence>
<dbReference type="PANTHER" id="PTHR30195">
    <property type="entry name" value="TYPE I SITE-SPECIFIC DEOXYRIBONUCLEASE PROTEIN SUBUNIT M AND R"/>
    <property type="match status" value="1"/>
</dbReference>
<keyword evidence="4 10" id="KW-0547">Nucleotide-binding</keyword>
<comment type="subunit">
    <text evidence="10">The type I restriction/modification system is composed of three polypeptides R, M and S.</text>
</comment>
<dbReference type="SMART" id="SM00487">
    <property type="entry name" value="DEXDc"/>
    <property type="match status" value="1"/>
</dbReference>
<dbReference type="Proteomes" id="UP000003973">
    <property type="component" value="Unassembled WGS sequence"/>
</dbReference>
<dbReference type="Gene3D" id="3.40.50.300">
    <property type="entry name" value="P-loop containing nucleotide triphosphate hydrolases"/>
    <property type="match status" value="2"/>
</dbReference>
<proteinExistence type="inferred from homology"/>
<evidence type="ECO:0000256" key="1">
    <source>
        <dbReference type="ARBA" id="ARBA00000851"/>
    </source>
</evidence>
<dbReference type="Pfam" id="PF18766">
    <property type="entry name" value="SWI2_SNF2"/>
    <property type="match status" value="1"/>
</dbReference>
<dbReference type="Pfam" id="PF22679">
    <property type="entry name" value="T1R_D3-like"/>
    <property type="match status" value="1"/>
</dbReference>
<evidence type="ECO:0000256" key="5">
    <source>
        <dbReference type="ARBA" id="ARBA00022747"/>
    </source>
</evidence>
<organism evidence="12 13">
    <name type="scientific">Oxalobacter paraformigenes</name>
    <dbReference type="NCBI Taxonomy" id="556268"/>
    <lineage>
        <taxon>Bacteria</taxon>
        <taxon>Pseudomonadati</taxon>
        <taxon>Pseudomonadota</taxon>
        <taxon>Betaproteobacteria</taxon>
        <taxon>Burkholderiales</taxon>
        <taxon>Oxalobacteraceae</taxon>
        <taxon>Oxalobacter</taxon>
    </lineage>
</organism>
<evidence type="ECO:0000313" key="12">
    <source>
        <dbReference type="EMBL" id="EEO28577.2"/>
    </source>
</evidence>
<protein>
    <recommendedName>
        <fullName evidence="10">Type I restriction enzyme endonuclease subunit</fullName>
        <shortName evidence="10">R protein</shortName>
        <ecNumber evidence="10">3.1.21.3</ecNumber>
    </recommendedName>
</protein>
<dbReference type="eggNOG" id="COG0610">
    <property type="taxonomic scope" value="Bacteria"/>
</dbReference>
<evidence type="ECO:0000256" key="10">
    <source>
        <dbReference type="RuleBase" id="RU364115"/>
    </source>
</evidence>
<dbReference type="CDD" id="cd22332">
    <property type="entry name" value="HsdR_N"/>
    <property type="match status" value="1"/>
</dbReference>
<dbReference type="InterPro" id="IPR022625">
    <property type="entry name" value="TypeI_RM_Rsu_C"/>
</dbReference>
<dbReference type="Gene3D" id="1.20.58.2040">
    <property type="match status" value="1"/>
</dbReference>
<dbReference type="Gene3D" id="3.90.1570.50">
    <property type="match status" value="1"/>
</dbReference>
<evidence type="ECO:0000256" key="6">
    <source>
        <dbReference type="ARBA" id="ARBA00022759"/>
    </source>
</evidence>
<evidence type="ECO:0000256" key="8">
    <source>
        <dbReference type="ARBA" id="ARBA00022840"/>
    </source>
</evidence>
<keyword evidence="6" id="KW-0255">Endonuclease</keyword>
<dbReference type="InterPro" id="IPR040980">
    <property type="entry name" value="SWI2_SNF2"/>
</dbReference>
<evidence type="ECO:0000256" key="9">
    <source>
        <dbReference type="ARBA" id="ARBA00023125"/>
    </source>
</evidence>
<evidence type="ECO:0000259" key="11">
    <source>
        <dbReference type="PROSITE" id="PS51192"/>
    </source>
</evidence>
<dbReference type="CDD" id="cd18800">
    <property type="entry name" value="SF2_C_EcoR124I-like"/>
    <property type="match status" value="1"/>
</dbReference>
<dbReference type="EC" id="3.1.21.3" evidence="10"/>
<dbReference type="CDD" id="cd18030">
    <property type="entry name" value="DEXHc_RE_I_HsdR"/>
    <property type="match status" value="1"/>
</dbReference>
<dbReference type="InterPro" id="IPR007409">
    <property type="entry name" value="Restrct_endonuc_type1_HsdR_N"/>
</dbReference>
<dbReference type="HOGENOM" id="CLU_004848_1_0_4"/>
<dbReference type="AlphaFoldDB" id="C3X5U1"/>
<gene>
    <name evidence="12" type="ORF">OFAG_01730</name>
</gene>
<evidence type="ECO:0000256" key="2">
    <source>
        <dbReference type="ARBA" id="ARBA00008598"/>
    </source>
</evidence>
<accession>C3X5U1</accession>
<dbReference type="RefSeq" id="WP_020994665.1">
    <property type="nucleotide sequence ID" value="NZ_CABMNL010000001.1"/>
</dbReference>
<keyword evidence="7 10" id="KW-0378">Hydrolase</keyword>
<keyword evidence="9 10" id="KW-0238">DNA-binding</keyword>
<dbReference type="Pfam" id="PF04313">
    <property type="entry name" value="HSDR_N"/>
    <property type="match status" value="1"/>
</dbReference>
<dbReference type="PANTHER" id="PTHR30195:SF16">
    <property type="entry name" value="TYPE I RESTRICTION ENZYME ENDONUCLEASE SUBUNIT"/>
    <property type="match status" value="1"/>
</dbReference>
<keyword evidence="13" id="KW-1185">Reference proteome</keyword>
<name>C3X5U1_9BURK</name>
<comment type="similarity">
    <text evidence="2 10">Belongs to the HsdR family.</text>
</comment>
<dbReference type="EMBL" id="ACDP02000001">
    <property type="protein sequence ID" value="EEO28577.2"/>
    <property type="molecule type" value="Genomic_DNA"/>
</dbReference>
<keyword evidence="8 10" id="KW-0067">ATP-binding</keyword>
<dbReference type="GO" id="GO:0005524">
    <property type="term" value="F:ATP binding"/>
    <property type="evidence" value="ECO:0007669"/>
    <property type="project" value="UniProtKB-KW"/>
</dbReference>
<comment type="catalytic activity">
    <reaction evidence="1 10">
        <text>Endonucleolytic cleavage of DNA to give random double-stranded fragments with terminal 5'-phosphates, ATP is simultaneously hydrolyzed.</text>
        <dbReference type="EC" id="3.1.21.3"/>
    </reaction>
</comment>
<dbReference type="InterPro" id="IPR004473">
    <property type="entry name" value="Restrct_endonuc_typeI_HsdR"/>
</dbReference>
<dbReference type="SUPFAM" id="SSF52540">
    <property type="entry name" value="P-loop containing nucleoside triphosphate hydrolases"/>
    <property type="match status" value="2"/>
</dbReference>
<keyword evidence="3" id="KW-0540">Nuclease</keyword>
<evidence type="ECO:0000256" key="7">
    <source>
        <dbReference type="ARBA" id="ARBA00022801"/>
    </source>
</evidence>
<keyword evidence="5 10" id="KW-0680">Restriction system</keyword>
<comment type="function">
    <text evidence="10">Subunit R is required for both nuclease and ATPase activities, but not for modification.</text>
</comment>
<dbReference type="InterPro" id="IPR027417">
    <property type="entry name" value="P-loop_NTPase"/>
</dbReference>
<dbReference type="GO" id="GO:0009035">
    <property type="term" value="F:type I site-specific deoxyribonuclease activity"/>
    <property type="evidence" value="ECO:0007669"/>
    <property type="project" value="UniProtKB-EC"/>
</dbReference>
<dbReference type="InterPro" id="IPR051268">
    <property type="entry name" value="Type-I_R_enzyme_R_subunit"/>
</dbReference>
<feature type="domain" description="Helicase ATP-binding" evidence="11">
    <location>
        <begin position="280"/>
        <end position="451"/>
    </location>
</feature>
<reference evidence="12" key="1">
    <citation type="submission" date="2011-10" db="EMBL/GenBank/DDBJ databases">
        <title>The Genome Sequence of Oxalobacter formigenes HOxBLS.</title>
        <authorList>
            <consortium name="The Broad Institute Genome Sequencing Platform"/>
            <person name="Earl A."/>
            <person name="Ward D."/>
            <person name="Feldgarden M."/>
            <person name="Gevers D."/>
            <person name="Allison M.J."/>
            <person name="Humphrey S."/>
            <person name="Young S.K."/>
            <person name="Zeng Q."/>
            <person name="Gargeya S."/>
            <person name="Fitzgerald M."/>
            <person name="Haas B."/>
            <person name="Abouelleil A."/>
            <person name="Alvarado L."/>
            <person name="Arachchi H.M."/>
            <person name="Berlin A."/>
            <person name="Brown A."/>
            <person name="Chapman S.B."/>
            <person name="Chen Z."/>
            <person name="Dunbar C."/>
            <person name="Freedman E."/>
            <person name="Gearin G."/>
            <person name="Goldberg J."/>
            <person name="Griggs A."/>
            <person name="Gujja S."/>
            <person name="Heiman D."/>
            <person name="Howarth C."/>
            <person name="Larson L."/>
            <person name="Lui A."/>
            <person name="MacDonald P.J.P."/>
            <person name="Montmayeur A."/>
            <person name="Murphy C."/>
            <person name="Neiman D."/>
            <person name="Pearson M."/>
            <person name="Priest M."/>
            <person name="Roberts A."/>
            <person name="Saif S."/>
            <person name="Shea T."/>
            <person name="Shenoy N."/>
            <person name="Sisk P."/>
            <person name="Stolte C."/>
            <person name="Sykes S."/>
            <person name="Wortman J."/>
            <person name="Nusbaum C."/>
            <person name="Birren B."/>
        </authorList>
    </citation>
    <scope>NUCLEOTIDE SEQUENCE [LARGE SCALE GENOMIC DNA]</scope>
    <source>
        <strain evidence="12">HOxBLS</strain>
    </source>
</reference>
<evidence type="ECO:0000313" key="13">
    <source>
        <dbReference type="Proteomes" id="UP000003973"/>
    </source>
</evidence>
<dbReference type="GO" id="GO:0003677">
    <property type="term" value="F:DNA binding"/>
    <property type="evidence" value="ECO:0007669"/>
    <property type="project" value="UniProtKB-KW"/>
</dbReference>
<dbReference type="InterPro" id="IPR055180">
    <property type="entry name" value="HsdR_RecA-like_helicase_dom_2"/>
</dbReference>
<comment type="caution">
    <text evidence="12">The sequence shown here is derived from an EMBL/GenBank/DDBJ whole genome shotgun (WGS) entry which is preliminary data.</text>
</comment>
<dbReference type="PROSITE" id="PS51192">
    <property type="entry name" value="HELICASE_ATP_BIND_1"/>
    <property type="match status" value="1"/>
</dbReference>
<dbReference type="GO" id="GO:0009307">
    <property type="term" value="P:DNA restriction-modification system"/>
    <property type="evidence" value="ECO:0007669"/>
    <property type="project" value="UniProtKB-KW"/>
</dbReference>
<evidence type="ECO:0000256" key="4">
    <source>
        <dbReference type="ARBA" id="ARBA00022741"/>
    </source>
</evidence>
<dbReference type="InterPro" id="IPR014001">
    <property type="entry name" value="Helicase_ATP-bd"/>
</dbReference>
<evidence type="ECO:0000256" key="3">
    <source>
        <dbReference type="ARBA" id="ARBA00022722"/>
    </source>
</evidence>
<dbReference type="NCBIfam" id="TIGR00348">
    <property type="entry name" value="hsdR"/>
    <property type="match status" value="1"/>
</dbReference>